<reference evidence="2 3" key="1">
    <citation type="journal article" date="2016" name="Gene">
        <title>PacBio SMRT assembly of a complex multi-replicon genome reveals chlorocatechol degradative operon in a region of genome plasticity.</title>
        <authorList>
            <person name="Ricker N."/>
            <person name="Shen S.Y."/>
            <person name="Goordial J."/>
            <person name="Jin S."/>
            <person name="Fulthorpe R.R."/>
        </authorList>
    </citation>
    <scope>NUCLEOTIDE SEQUENCE [LARGE SCALE GENOMIC DNA]</scope>
    <source>
        <strain evidence="2 3">OLGA172</strain>
    </source>
</reference>
<protein>
    <submittedName>
        <fullName evidence="2">RNase III inhibitor</fullName>
    </submittedName>
</protein>
<dbReference type="Pfam" id="PF01661">
    <property type="entry name" value="Macro"/>
    <property type="match status" value="1"/>
</dbReference>
<dbReference type="RefSeq" id="WP_063494646.1">
    <property type="nucleotide sequence ID" value="NZ_CP014578.1"/>
</dbReference>
<dbReference type="PROSITE" id="PS51154">
    <property type="entry name" value="MACRO"/>
    <property type="match status" value="1"/>
</dbReference>
<dbReference type="NCBIfam" id="NF001664">
    <property type="entry name" value="PRK00431.1-6"/>
    <property type="match status" value="1"/>
</dbReference>
<dbReference type="STRING" id="1804984.AYM40_01435"/>
<dbReference type="PANTHER" id="PTHR11106">
    <property type="entry name" value="GANGLIOSIDE INDUCED DIFFERENTIATION ASSOCIATED PROTEIN 2-RELATED"/>
    <property type="match status" value="1"/>
</dbReference>
<sequence>MLSFYNCTLDARVVDITTLAVDVIVNAANTSLLGGGGVDGAIHRAAGKELLRECEALGGCATGDAKITRGYRLPAEHVIHAVGPVWQGGARGEADLLASCYQRSLEVAHQAHCTSIAFPAISCGIYHFPANEAVQIAVGTVLETLPRTPKIERVVFACFDDAMLARYEAELKRRQAPPSKPV</sequence>
<dbReference type="AlphaFoldDB" id="A0A167VQJ6"/>
<dbReference type="GO" id="GO:0061463">
    <property type="term" value="F:O-acetyl-ADP-ribose deacetylase activity"/>
    <property type="evidence" value="ECO:0007669"/>
    <property type="project" value="TreeGrafter"/>
</dbReference>
<dbReference type="CDD" id="cd02908">
    <property type="entry name" value="Macro_OAADPr_deacetylase"/>
    <property type="match status" value="1"/>
</dbReference>
<dbReference type="Gene3D" id="3.40.220.10">
    <property type="entry name" value="Leucine Aminopeptidase, subunit E, domain 1"/>
    <property type="match status" value="1"/>
</dbReference>
<dbReference type="InterPro" id="IPR043472">
    <property type="entry name" value="Macro_dom-like"/>
</dbReference>
<feature type="domain" description="Macro" evidence="1">
    <location>
        <begin position="1"/>
        <end position="175"/>
    </location>
</feature>
<evidence type="ECO:0000313" key="2">
    <source>
        <dbReference type="EMBL" id="ANB71167.1"/>
    </source>
</evidence>
<organism evidence="2 3">
    <name type="scientific">Paraburkholderia phytofirmans OLGA172</name>
    <dbReference type="NCBI Taxonomy" id="1417228"/>
    <lineage>
        <taxon>Bacteria</taxon>
        <taxon>Pseudomonadati</taxon>
        <taxon>Pseudomonadota</taxon>
        <taxon>Betaproteobacteria</taxon>
        <taxon>Burkholderiales</taxon>
        <taxon>Burkholderiaceae</taxon>
        <taxon>Paraburkholderia</taxon>
    </lineage>
</organism>
<dbReference type="InterPro" id="IPR002589">
    <property type="entry name" value="Macro_dom"/>
</dbReference>
<dbReference type="PANTHER" id="PTHR11106:SF27">
    <property type="entry name" value="MACRO DOMAIN-CONTAINING PROTEIN"/>
    <property type="match status" value="1"/>
</dbReference>
<dbReference type="OrthoDB" id="6194521at2"/>
<dbReference type="KEGG" id="buz:AYM40_01435"/>
<evidence type="ECO:0000259" key="1">
    <source>
        <dbReference type="PROSITE" id="PS51154"/>
    </source>
</evidence>
<name>A0A167VQJ6_9BURK</name>
<dbReference type="Proteomes" id="UP000076852">
    <property type="component" value="Chromosome 1"/>
</dbReference>
<accession>A0A167VQJ6</accession>
<evidence type="ECO:0000313" key="3">
    <source>
        <dbReference type="Proteomes" id="UP000076852"/>
    </source>
</evidence>
<dbReference type="SMART" id="SM00506">
    <property type="entry name" value="A1pp"/>
    <property type="match status" value="1"/>
</dbReference>
<keyword evidence="3" id="KW-1185">Reference proteome</keyword>
<gene>
    <name evidence="2" type="ORF">AYM40_01435</name>
</gene>
<dbReference type="SUPFAM" id="SSF52949">
    <property type="entry name" value="Macro domain-like"/>
    <property type="match status" value="1"/>
</dbReference>
<proteinExistence type="predicted"/>
<dbReference type="EMBL" id="CP014578">
    <property type="protein sequence ID" value="ANB71167.1"/>
    <property type="molecule type" value="Genomic_DNA"/>
</dbReference>